<evidence type="ECO:0008006" key="3">
    <source>
        <dbReference type="Google" id="ProtNLM"/>
    </source>
</evidence>
<dbReference type="STRING" id="391038.Bphy_4349"/>
<dbReference type="AlphaFoldDB" id="B2JQC3"/>
<dbReference type="InterPro" id="IPR038695">
    <property type="entry name" value="Saro_0823-like_sf"/>
</dbReference>
<dbReference type="EMBL" id="CP001044">
    <property type="protein sequence ID" value="ACC73464.1"/>
    <property type="molecule type" value="Genomic_DNA"/>
</dbReference>
<accession>B2JQC3</accession>
<sequence length="116" mass="13246">MKHAHLIHRGERRGVKVEVANTPFERMRGLLGRAGLDTDRALWLEACNAVHTFGMRFPIDVVFIDRRGCVLSVHYNVARARMLVCWRARSTLEMRAHAAQAWCIEVGDMLEWSASS</sequence>
<dbReference type="Gene3D" id="2.60.120.1140">
    <property type="entry name" value="Protein of unknown function DUF192"/>
    <property type="match status" value="1"/>
</dbReference>
<reference evidence="2" key="1">
    <citation type="journal article" date="2014" name="Stand. Genomic Sci.">
        <title>Complete genome sequence of Burkholderia phymatum STM815(T), a broad host range and efficient nitrogen-fixing symbiont of Mimosa species.</title>
        <authorList>
            <person name="Moulin L."/>
            <person name="Klonowska A."/>
            <person name="Caroline B."/>
            <person name="Booth K."/>
            <person name="Vriezen J.A."/>
            <person name="Melkonian R."/>
            <person name="James E.K."/>
            <person name="Young J.P."/>
            <person name="Bena G."/>
            <person name="Hauser L."/>
            <person name="Land M."/>
            <person name="Kyrpides N."/>
            <person name="Bruce D."/>
            <person name="Chain P."/>
            <person name="Copeland A."/>
            <person name="Pitluck S."/>
            <person name="Woyke T."/>
            <person name="Lizotte-Waniewski M."/>
            <person name="Bristow J."/>
            <person name="Riley M."/>
        </authorList>
    </citation>
    <scope>NUCLEOTIDE SEQUENCE [LARGE SCALE GENOMIC DNA]</scope>
    <source>
        <strain evidence="2">DSM 17167 / CIP 108236 / LMG 21445 / STM815</strain>
    </source>
</reference>
<proteinExistence type="predicted"/>
<dbReference type="HOGENOM" id="CLU_097039_4_0_4"/>
<evidence type="ECO:0000313" key="1">
    <source>
        <dbReference type="EMBL" id="ACC73464.1"/>
    </source>
</evidence>
<dbReference type="RefSeq" id="WP_012403637.1">
    <property type="nucleotide sequence ID" value="NC_010623.1"/>
</dbReference>
<dbReference type="InterPro" id="IPR003795">
    <property type="entry name" value="DUF192"/>
</dbReference>
<name>B2JQC3_PARP8</name>
<dbReference type="KEGG" id="bph:Bphy_4349"/>
<dbReference type="eggNOG" id="COG1430">
    <property type="taxonomic scope" value="Bacteria"/>
</dbReference>
<evidence type="ECO:0000313" key="2">
    <source>
        <dbReference type="Proteomes" id="UP000001192"/>
    </source>
</evidence>
<dbReference type="Proteomes" id="UP000001192">
    <property type="component" value="Chromosome 2"/>
</dbReference>
<organism evidence="1 2">
    <name type="scientific">Paraburkholderia phymatum (strain DSM 17167 / CIP 108236 / LMG 21445 / STM815)</name>
    <name type="common">Burkholderia phymatum</name>
    <dbReference type="NCBI Taxonomy" id="391038"/>
    <lineage>
        <taxon>Bacteria</taxon>
        <taxon>Pseudomonadati</taxon>
        <taxon>Pseudomonadota</taxon>
        <taxon>Betaproteobacteria</taxon>
        <taxon>Burkholderiales</taxon>
        <taxon>Burkholderiaceae</taxon>
        <taxon>Paraburkholderia</taxon>
    </lineage>
</organism>
<dbReference type="OrthoDB" id="9813379at2"/>
<dbReference type="Pfam" id="PF02643">
    <property type="entry name" value="DUF192"/>
    <property type="match status" value="1"/>
</dbReference>
<keyword evidence="2" id="KW-1185">Reference proteome</keyword>
<protein>
    <recommendedName>
        <fullName evidence="3">DUF192 domain-containing protein</fullName>
    </recommendedName>
</protein>
<gene>
    <name evidence="1" type="ordered locus">Bphy_4349</name>
</gene>